<evidence type="ECO:0000256" key="1">
    <source>
        <dbReference type="SAM" id="SignalP"/>
    </source>
</evidence>
<organism evidence="2 3">
    <name type="scientific">Aquirufa rosea</name>
    <dbReference type="NCBI Taxonomy" id="2509241"/>
    <lineage>
        <taxon>Bacteria</taxon>
        <taxon>Pseudomonadati</taxon>
        <taxon>Bacteroidota</taxon>
        <taxon>Cytophagia</taxon>
        <taxon>Cytophagales</taxon>
        <taxon>Flectobacillaceae</taxon>
        <taxon>Aquirufa</taxon>
    </lineage>
</organism>
<feature type="chain" id="PRO_5020823224" evidence="1">
    <location>
        <begin position="19"/>
        <end position="378"/>
    </location>
</feature>
<sequence>MRLFSFLFLFLTVHVGIAQQTPQVTQFMMNRYLYNPAFAGFEDYTDIKVGYRQQWLGISEGMRTFYATANWAIDKSDRTSTGRTPYMSKTIRRSFNPTRRRKNDYRWEFHQGLGLQIMSDQFGPMSTLALGASYAYHVSLGGENKLAVGATGGYYFRGLNMNNFDPKDGGDPLILYLDPPAGTSLSTAPSPYGSLKAGQLMANVGALYYNREFFLGVSANQLIFENFTYERSDPAAVDTLSRRYYWPNDSPFDNDKVFTRALYSGSMKPNMFAMMGYHIRTSPHFTVSPAALIKFYKSGTMSIEGNVRADFNHQFWMGLGYRHKESYSAMFGVQLRHNMHMSYSYDLNANGLANQSMGSHELVIGIMFNNKIGVPTPH</sequence>
<protein>
    <submittedName>
        <fullName evidence="2">Type IX secretion system membrane protein PorP/SprF</fullName>
    </submittedName>
</protein>
<feature type="signal peptide" evidence="1">
    <location>
        <begin position="1"/>
        <end position="18"/>
    </location>
</feature>
<evidence type="ECO:0000313" key="2">
    <source>
        <dbReference type="EMBL" id="RXK48237.1"/>
    </source>
</evidence>
<comment type="caution">
    <text evidence="2">The sequence shown here is derived from an EMBL/GenBank/DDBJ whole genome shotgun (WGS) entry which is preliminary data.</text>
</comment>
<keyword evidence="3" id="KW-1185">Reference proteome</keyword>
<dbReference type="AlphaFoldDB" id="A0A4Q1BYP8"/>
<dbReference type="Pfam" id="PF11751">
    <property type="entry name" value="PorP_SprF"/>
    <property type="match status" value="1"/>
</dbReference>
<evidence type="ECO:0000313" key="3">
    <source>
        <dbReference type="Proteomes" id="UP000289455"/>
    </source>
</evidence>
<proteinExistence type="predicted"/>
<name>A0A4Q1BYP8_9BACT</name>
<gene>
    <name evidence="2" type="ORF">ESB04_09335</name>
</gene>
<dbReference type="Proteomes" id="UP000289455">
    <property type="component" value="Unassembled WGS sequence"/>
</dbReference>
<keyword evidence="1" id="KW-0732">Signal</keyword>
<dbReference type="OrthoDB" id="978914at2"/>
<dbReference type="EMBL" id="SDHY01000005">
    <property type="protein sequence ID" value="RXK48237.1"/>
    <property type="molecule type" value="Genomic_DNA"/>
</dbReference>
<dbReference type="RefSeq" id="WP_129027467.1">
    <property type="nucleotide sequence ID" value="NZ_SDHY01000005.1"/>
</dbReference>
<dbReference type="NCBIfam" id="TIGR03519">
    <property type="entry name" value="T9SS_PorP_fam"/>
    <property type="match status" value="1"/>
</dbReference>
<dbReference type="InterPro" id="IPR019861">
    <property type="entry name" value="PorP/SprF_Bacteroidetes"/>
</dbReference>
<accession>A0A4Q1BYP8</accession>
<reference evidence="2 3" key="1">
    <citation type="submission" date="2019-01" db="EMBL/GenBank/DDBJ databases">
        <title>Cytophagaceae bacterium strain CAR-16.</title>
        <authorList>
            <person name="Chen W.-M."/>
        </authorList>
    </citation>
    <scope>NUCLEOTIDE SEQUENCE [LARGE SCALE GENOMIC DNA]</scope>
    <source>
        <strain evidence="2 3">CAR-16</strain>
    </source>
</reference>